<keyword evidence="2" id="KW-1185">Reference proteome</keyword>
<evidence type="ECO:0000313" key="1">
    <source>
        <dbReference type="EMBL" id="AKD05826.1"/>
    </source>
</evidence>
<dbReference type="AlphaFoldDB" id="A0A0E3V020"/>
<dbReference type="KEGG" id="pko:PKOR_19130"/>
<dbReference type="HOGENOM" id="CLU_782422_0_0_10"/>
<sequence>MVTLILMSMLSAGKPDTGVAPIVLKAEPLPFTPKEFYVASVVDERARRKTMAHIIPAPTPGIPTSTTAVPVDLQGGGFKSVQNFISKGLRRNESLRPVVIRLKECQVTEAPAEKGRVEGRAVVAMVFELQSDGETIPLTEYKGGIKYNRPASQLDAVEPALRQSLTGALSFFNTWIEKEAKSNPRLAKSIKVFFNDYEAASAADTVFYSPVRPLNWDDFVGSPSKPSKYAAAIFPSFSYEGRTEVVDGILHLYLDMKVYMLQSSSWVRPGSKDGYSLNHEQKHFDLAKLVAERFKQKITPDILTVADYNSIIQYHYIESFREMNQLQEQYDAETQHGLNQAAQEKWNKKIAEELNKL</sequence>
<dbReference type="STRING" id="400092.PKOR_19130"/>
<dbReference type="PATRIC" id="fig|400092.3.peg.4184"/>
<gene>
    <name evidence="1" type="ORF">PKOR_19130</name>
</gene>
<protein>
    <recommendedName>
        <fullName evidence="3">DUF922 domain-containing protein</fullName>
    </recommendedName>
</protein>
<accession>A0A0E3V020</accession>
<evidence type="ECO:0008006" key="3">
    <source>
        <dbReference type="Google" id="ProtNLM"/>
    </source>
</evidence>
<dbReference type="EMBL" id="CP009621">
    <property type="protein sequence ID" value="AKD05826.1"/>
    <property type="molecule type" value="Genomic_DNA"/>
</dbReference>
<reference evidence="1 2" key="1">
    <citation type="journal article" date="2015" name="Sci. Rep.">
        <title>Unraveling adaptation of Pontibacter korlensis to radiation and infertility in desert through complete genome and comparative transcriptomic analysis.</title>
        <authorList>
            <person name="Dai J."/>
            <person name="Dai W."/>
            <person name="Qiu C."/>
            <person name="Yang Z."/>
            <person name="Zhang Y."/>
            <person name="Zhou M."/>
            <person name="Zhang L."/>
            <person name="Fang C."/>
            <person name="Gao Q."/>
            <person name="Yang Q."/>
            <person name="Li X."/>
            <person name="Wang Z."/>
            <person name="Wang Z."/>
            <person name="Jia Z."/>
            <person name="Chen X."/>
        </authorList>
    </citation>
    <scope>NUCLEOTIDE SEQUENCE [LARGE SCALE GENOMIC DNA]</scope>
    <source>
        <strain evidence="1 2">X14-1T</strain>
    </source>
</reference>
<name>A0A0E3V020_9BACT</name>
<organism evidence="1 2">
    <name type="scientific">Pontibacter korlensis</name>
    <dbReference type="NCBI Taxonomy" id="400092"/>
    <lineage>
        <taxon>Bacteria</taxon>
        <taxon>Pseudomonadati</taxon>
        <taxon>Bacteroidota</taxon>
        <taxon>Cytophagia</taxon>
        <taxon>Cytophagales</taxon>
        <taxon>Hymenobacteraceae</taxon>
        <taxon>Pontibacter</taxon>
    </lineage>
</organism>
<dbReference type="Proteomes" id="UP000033109">
    <property type="component" value="Chromosome"/>
</dbReference>
<proteinExistence type="predicted"/>
<evidence type="ECO:0000313" key="2">
    <source>
        <dbReference type="Proteomes" id="UP000033109"/>
    </source>
</evidence>